<feature type="domain" description="Transposase IS204/IS1001/IS1096/IS1165 DDE" evidence="1">
    <location>
        <begin position="85"/>
        <end position="236"/>
    </location>
</feature>
<evidence type="ECO:0000313" key="3">
    <source>
        <dbReference type="Proteomes" id="UP000006659"/>
    </source>
</evidence>
<evidence type="ECO:0000259" key="1">
    <source>
        <dbReference type="Pfam" id="PF01610"/>
    </source>
</evidence>
<accession>G0HIB0</accession>
<dbReference type="AlphaFoldDB" id="G0HIB0"/>
<protein>
    <submittedName>
        <fullName evidence="2">Transposase for insertion sequence element</fullName>
    </submittedName>
</protein>
<dbReference type="HOGENOM" id="CLU_041900_3_1_11"/>
<name>G0HIB0_CORVD</name>
<proteinExistence type="predicted"/>
<sequence length="238" mass="26836">MRRYRCSGCGYVWRQDTNAAAEPRAKLSRRALPWALEGIVVQHLTVARVTEGLGVAWDTANDAVMAEGKRVLIDEEHRFEGVKVVGVDEHMWRHTRRGDRYVTVIIDLTPVRDGTGPARLLDMVEGRSKQAFKTWLADRPQEWRDGVEVVAMDGFTGFKTAAVEELPDVVTVLDPFHVTRLAGEALDECRRRVQQAICGHRGRKGDPLYAARRTLSTGADLLNDKQKDRLDTLFADEQ</sequence>
<dbReference type="Pfam" id="PF01610">
    <property type="entry name" value="DDE_Tnp_ISL3"/>
    <property type="match status" value="1"/>
</dbReference>
<dbReference type="Proteomes" id="UP000006659">
    <property type="component" value="Chromosome"/>
</dbReference>
<evidence type="ECO:0000313" key="2">
    <source>
        <dbReference type="EMBL" id="AEK38372.1"/>
    </source>
</evidence>
<dbReference type="STRING" id="858619.CVAR_3029"/>
<dbReference type="KEGG" id="cva:CVAR_3029"/>
<dbReference type="PANTHER" id="PTHR33498:SF1">
    <property type="entry name" value="TRANSPOSASE FOR INSERTION SEQUENCE ELEMENT IS1557"/>
    <property type="match status" value="1"/>
</dbReference>
<organism evidence="2 3">
    <name type="scientific">Corynebacterium variabile (strain DSM 44702 / CIP 107183 / JCM 12073 / NCIMB 30131)</name>
    <name type="common">Corynebacterium mooreparkense</name>
    <dbReference type="NCBI Taxonomy" id="858619"/>
    <lineage>
        <taxon>Bacteria</taxon>
        <taxon>Bacillati</taxon>
        <taxon>Actinomycetota</taxon>
        <taxon>Actinomycetes</taxon>
        <taxon>Mycobacteriales</taxon>
        <taxon>Corynebacteriaceae</taxon>
        <taxon>Corynebacterium</taxon>
    </lineage>
</organism>
<dbReference type="PANTHER" id="PTHR33498">
    <property type="entry name" value="TRANSPOSASE FOR INSERTION SEQUENCE ELEMENT IS1557"/>
    <property type="match status" value="1"/>
</dbReference>
<dbReference type="InterPro" id="IPR047951">
    <property type="entry name" value="Transpos_ISL3"/>
</dbReference>
<dbReference type="NCBIfam" id="NF033550">
    <property type="entry name" value="transpos_ISL3"/>
    <property type="match status" value="1"/>
</dbReference>
<gene>
    <name evidence="2" type="ordered locus">CVAR_3029</name>
</gene>
<dbReference type="InterPro" id="IPR002560">
    <property type="entry name" value="Transposase_DDE"/>
</dbReference>
<reference evidence="2 3" key="1">
    <citation type="journal article" date="2011" name="BMC Genomics">
        <title>Complete genome sequence of Corynebacterium variabile DSM 44702 isolated from the surface of smear-ripened cheeses and insights into cheese ripening and flavor generation.</title>
        <authorList>
            <person name="Schroeder J."/>
            <person name="Maus I."/>
            <person name="Trost E."/>
            <person name="Tauch A."/>
        </authorList>
    </citation>
    <scope>NUCLEOTIDE SEQUENCE [LARGE SCALE GENOMIC DNA]</scope>
    <source>
        <strain evidence="3">DSM 44702 / JCM 12073 / NCIMB 30131</strain>
    </source>
</reference>
<dbReference type="EMBL" id="CP002917">
    <property type="protein sequence ID" value="AEK38372.1"/>
    <property type="molecule type" value="Genomic_DNA"/>
</dbReference>
<dbReference type="eggNOG" id="COG3464">
    <property type="taxonomic scope" value="Bacteria"/>
</dbReference>